<evidence type="ECO:0000259" key="1">
    <source>
        <dbReference type="PROSITE" id="PS51186"/>
    </source>
</evidence>
<sequence length="162" mass="17442">MTRDMIIARLEAAGFSLTCDTPDGPLEVCFPAEWPGAPLGAFPYYLTQTDREGVKRGSFVAVTREGGRAIGQLGSKGKPNAAGELEIGYGLNPEVWGQGLATEAVGALVAHLHARPDVQMVTAQTALHNRASERVLEKLGFVRTGRGWDDEEGELTVWAHRV</sequence>
<dbReference type="InterPro" id="IPR000182">
    <property type="entry name" value="GNAT_dom"/>
</dbReference>
<keyword evidence="3" id="KW-1185">Reference proteome</keyword>
<dbReference type="SUPFAM" id="SSF55729">
    <property type="entry name" value="Acyl-CoA N-acyltransferases (Nat)"/>
    <property type="match status" value="1"/>
</dbReference>
<dbReference type="EMBL" id="BMOL01000030">
    <property type="protein sequence ID" value="GGL93913.1"/>
    <property type="molecule type" value="Genomic_DNA"/>
</dbReference>
<name>A0ABQ2GGD9_9DEIO</name>
<dbReference type="PANTHER" id="PTHR43441:SF6">
    <property type="entry name" value="N-ACETYLTRANSFERASE DOMAIN-CONTAINING PROTEIN"/>
    <property type="match status" value="1"/>
</dbReference>
<comment type="caution">
    <text evidence="2">The sequence shown here is derived from an EMBL/GenBank/DDBJ whole genome shotgun (WGS) entry which is preliminary data.</text>
</comment>
<evidence type="ECO:0000313" key="2">
    <source>
        <dbReference type="EMBL" id="GGL93913.1"/>
    </source>
</evidence>
<protein>
    <submittedName>
        <fullName evidence="2">N-acetyltransferase</fullName>
    </submittedName>
</protein>
<dbReference type="InterPro" id="IPR051908">
    <property type="entry name" value="Ribosomal_N-acetyltransferase"/>
</dbReference>
<accession>A0ABQ2GGD9</accession>
<gene>
    <name evidence="2" type="ORF">GCM10010840_34960</name>
</gene>
<dbReference type="Pfam" id="PF13302">
    <property type="entry name" value="Acetyltransf_3"/>
    <property type="match status" value="1"/>
</dbReference>
<dbReference type="PANTHER" id="PTHR43441">
    <property type="entry name" value="RIBOSOMAL-PROTEIN-SERINE ACETYLTRANSFERASE"/>
    <property type="match status" value="1"/>
</dbReference>
<dbReference type="Proteomes" id="UP000639973">
    <property type="component" value="Unassembled WGS sequence"/>
</dbReference>
<reference evidence="3" key="1">
    <citation type="journal article" date="2019" name="Int. J. Syst. Evol. Microbiol.">
        <title>The Global Catalogue of Microorganisms (GCM) 10K type strain sequencing project: providing services to taxonomists for standard genome sequencing and annotation.</title>
        <authorList>
            <consortium name="The Broad Institute Genomics Platform"/>
            <consortium name="The Broad Institute Genome Sequencing Center for Infectious Disease"/>
            <person name="Wu L."/>
            <person name="Ma J."/>
        </authorList>
    </citation>
    <scope>NUCLEOTIDE SEQUENCE [LARGE SCALE GENOMIC DNA]</scope>
    <source>
        <strain evidence="3">JCM 15442</strain>
    </source>
</reference>
<dbReference type="InterPro" id="IPR016181">
    <property type="entry name" value="Acyl_CoA_acyltransferase"/>
</dbReference>
<dbReference type="PROSITE" id="PS51186">
    <property type="entry name" value="GNAT"/>
    <property type="match status" value="1"/>
</dbReference>
<proteinExistence type="predicted"/>
<dbReference type="Gene3D" id="3.40.630.30">
    <property type="match status" value="1"/>
</dbReference>
<organism evidence="2 3">
    <name type="scientific">Deinococcus aerolatus</name>
    <dbReference type="NCBI Taxonomy" id="522487"/>
    <lineage>
        <taxon>Bacteria</taxon>
        <taxon>Thermotogati</taxon>
        <taxon>Deinococcota</taxon>
        <taxon>Deinococci</taxon>
        <taxon>Deinococcales</taxon>
        <taxon>Deinococcaceae</taxon>
        <taxon>Deinococcus</taxon>
    </lineage>
</organism>
<feature type="domain" description="N-acetyltransferase" evidence="1">
    <location>
        <begin position="21"/>
        <end position="162"/>
    </location>
</feature>
<evidence type="ECO:0000313" key="3">
    <source>
        <dbReference type="Proteomes" id="UP000639973"/>
    </source>
</evidence>